<protein>
    <submittedName>
        <fullName evidence="1">Uncharacterized protein</fullName>
    </submittedName>
</protein>
<proteinExistence type="predicted"/>
<evidence type="ECO:0000313" key="1">
    <source>
        <dbReference type="EMBL" id="ERG90669.1"/>
    </source>
</evidence>
<gene>
    <name evidence="1" type="ORF">J07HQW1_00696</name>
</gene>
<dbReference type="HOGENOM" id="CLU_2461711_0_0_2"/>
<reference evidence="1 2" key="1">
    <citation type="journal article" date="2013" name="PLoS ONE">
        <title>Assembly-driven community genomics of a hypersaline microbial ecosystem.</title>
        <authorList>
            <person name="Podell S."/>
            <person name="Ugalde J.A."/>
            <person name="Narasingarao P."/>
            <person name="Banfield J.F."/>
            <person name="Heidelberg K.B."/>
            <person name="Allen E.E."/>
        </authorList>
    </citation>
    <scope>NUCLEOTIDE SEQUENCE [LARGE SCALE GENOMIC DNA]</scope>
    <source>
        <strain evidence="2">J07HQW1</strain>
    </source>
</reference>
<accession>U1MLT3</accession>
<evidence type="ECO:0000313" key="2">
    <source>
        <dbReference type="Proteomes" id="UP000030649"/>
    </source>
</evidence>
<dbReference type="Proteomes" id="UP000030649">
    <property type="component" value="Unassembled WGS sequence"/>
</dbReference>
<organism evidence="1 2">
    <name type="scientific">Haloquadratum walsbyi J07HQW1</name>
    <dbReference type="NCBI Taxonomy" id="1238424"/>
    <lineage>
        <taxon>Archaea</taxon>
        <taxon>Methanobacteriati</taxon>
        <taxon>Methanobacteriota</taxon>
        <taxon>Stenosarchaea group</taxon>
        <taxon>Halobacteria</taxon>
        <taxon>Halobacteriales</taxon>
        <taxon>Haloferacaceae</taxon>
        <taxon>Haloquadratum</taxon>
    </lineage>
</organism>
<name>U1MLT3_9EURY</name>
<sequence length="88" mass="9916">MSDILGAITGTAIYERVQIEVQNSQYKITGEYQGSEVVYKLPHECLQIESMDVVLKEDSVVILKATDETSIWIDRIEDTLVITQENPA</sequence>
<dbReference type="EMBL" id="KE356560">
    <property type="protein sequence ID" value="ERG90669.1"/>
    <property type="molecule type" value="Genomic_DNA"/>
</dbReference>
<dbReference type="AlphaFoldDB" id="U1MLT3"/>